<evidence type="ECO:0000313" key="8">
    <source>
        <dbReference type="Proteomes" id="UP000001137"/>
    </source>
</evidence>
<dbReference type="PANTHER" id="PTHR47959:SF1">
    <property type="entry name" value="ATP-DEPENDENT RNA HELICASE DBPA"/>
    <property type="match status" value="1"/>
</dbReference>
<dbReference type="GO" id="GO:0005524">
    <property type="term" value="F:ATP binding"/>
    <property type="evidence" value="ECO:0007669"/>
    <property type="project" value="UniProtKB-KW"/>
</dbReference>
<evidence type="ECO:0000256" key="4">
    <source>
        <dbReference type="ARBA" id="ARBA00022840"/>
    </source>
</evidence>
<evidence type="ECO:0000256" key="3">
    <source>
        <dbReference type="ARBA" id="ARBA00022806"/>
    </source>
</evidence>
<dbReference type="CDD" id="cd00268">
    <property type="entry name" value="DEADc"/>
    <property type="match status" value="1"/>
</dbReference>
<evidence type="ECO:0000259" key="6">
    <source>
        <dbReference type="PROSITE" id="PS51194"/>
    </source>
</evidence>
<dbReference type="STRING" id="397948.Cmaq_1770"/>
<dbReference type="GO" id="GO:0003724">
    <property type="term" value="F:RNA helicase activity"/>
    <property type="evidence" value="ECO:0007669"/>
    <property type="project" value="TreeGrafter"/>
</dbReference>
<dbReference type="SUPFAM" id="SSF52540">
    <property type="entry name" value="P-loop containing nucleoside triphosphate hydrolases"/>
    <property type="match status" value="1"/>
</dbReference>
<dbReference type="GO" id="GO:0140097">
    <property type="term" value="F:catalytic activity, acting on DNA"/>
    <property type="evidence" value="ECO:0007669"/>
    <property type="project" value="UniProtKB-ARBA"/>
</dbReference>
<dbReference type="OrthoDB" id="4631at2157"/>
<dbReference type="eggNOG" id="arCOG00558">
    <property type="taxonomic scope" value="Archaea"/>
</dbReference>
<dbReference type="GO" id="GO:0016787">
    <property type="term" value="F:hydrolase activity"/>
    <property type="evidence" value="ECO:0007669"/>
    <property type="project" value="UniProtKB-KW"/>
</dbReference>
<dbReference type="SMART" id="SM00487">
    <property type="entry name" value="DEXDc"/>
    <property type="match status" value="1"/>
</dbReference>
<dbReference type="InterPro" id="IPR027417">
    <property type="entry name" value="P-loop_NTPase"/>
</dbReference>
<keyword evidence="3 7" id="KW-0347">Helicase</keyword>
<dbReference type="Gene3D" id="3.40.50.300">
    <property type="entry name" value="P-loop containing nucleotide triphosphate hydrolases"/>
    <property type="match status" value="2"/>
</dbReference>
<accession>A8MAW4</accession>
<dbReference type="HOGENOM" id="CLU_003041_1_3_2"/>
<keyword evidence="1" id="KW-0547">Nucleotide-binding</keyword>
<dbReference type="CDD" id="cd18787">
    <property type="entry name" value="SF2_C_DEAD"/>
    <property type="match status" value="1"/>
</dbReference>
<dbReference type="InterPro" id="IPR011545">
    <property type="entry name" value="DEAD/DEAH_box_helicase_dom"/>
</dbReference>
<dbReference type="Pfam" id="PF00270">
    <property type="entry name" value="DEAD"/>
    <property type="match status" value="1"/>
</dbReference>
<evidence type="ECO:0000259" key="5">
    <source>
        <dbReference type="PROSITE" id="PS51192"/>
    </source>
</evidence>
<keyword evidence="4" id="KW-0067">ATP-binding</keyword>
<dbReference type="PANTHER" id="PTHR47959">
    <property type="entry name" value="ATP-DEPENDENT RNA HELICASE RHLE-RELATED"/>
    <property type="match status" value="1"/>
</dbReference>
<dbReference type="AlphaFoldDB" id="A8MAW4"/>
<gene>
    <name evidence="7" type="ordered locus">Cmaq_1770</name>
</gene>
<evidence type="ECO:0000313" key="7">
    <source>
        <dbReference type="EMBL" id="ABW02593.1"/>
    </source>
</evidence>
<dbReference type="SMART" id="SM00490">
    <property type="entry name" value="HELICc"/>
    <property type="match status" value="1"/>
</dbReference>
<name>A8MAW4_CALMQ</name>
<dbReference type="InterPro" id="IPR050079">
    <property type="entry name" value="DEAD_box_RNA_helicase"/>
</dbReference>
<protein>
    <submittedName>
        <fullName evidence="7">DEAD/DEAH box helicase domain protein</fullName>
    </submittedName>
</protein>
<dbReference type="PROSITE" id="PS51192">
    <property type="entry name" value="HELICASE_ATP_BIND_1"/>
    <property type="match status" value="1"/>
</dbReference>
<feature type="domain" description="Helicase ATP-binding" evidence="5">
    <location>
        <begin position="30"/>
        <end position="197"/>
    </location>
</feature>
<dbReference type="InterPro" id="IPR001650">
    <property type="entry name" value="Helicase_C-like"/>
</dbReference>
<evidence type="ECO:0000256" key="2">
    <source>
        <dbReference type="ARBA" id="ARBA00022801"/>
    </source>
</evidence>
<dbReference type="EMBL" id="CP000852">
    <property type="protein sequence ID" value="ABW02593.1"/>
    <property type="molecule type" value="Genomic_DNA"/>
</dbReference>
<dbReference type="Pfam" id="PF00271">
    <property type="entry name" value="Helicase_C"/>
    <property type="match status" value="1"/>
</dbReference>
<dbReference type="GO" id="GO:0005829">
    <property type="term" value="C:cytosol"/>
    <property type="evidence" value="ECO:0007669"/>
    <property type="project" value="TreeGrafter"/>
</dbReference>
<keyword evidence="2" id="KW-0378">Hydrolase</keyword>
<organism evidence="7 8">
    <name type="scientific">Caldivirga maquilingensis (strain ATCC 700844 / DSM 13496 / JCM 10307 / IC-167)</name>
    <dbReference type="NCBI Taxonomy" id="397948"/>
    <lineage>
        <taxon>Archaea</taxon>
        <taxon>Thermoproteota</taxon>
        <taxon>Thermoprotei</taxon>
        <taxon>Thermoproteales</taxon>
        <taxon>Thermoproteaceae</taxon>
        <taxon>Caldivirga</taxon>
    </lineage>
</organism>
<feature type="domain" description="Helicase C-terminal" evidence="6">
    <location>
        <begin position="208"/>
        <end position="359"/>
    </location>
</feature>
<dbReference type="InterPro" id="IPR014001">
    <property type="entry name" value="Helicase_ATP-bd"/>
</dbReference>
<dbReference type="KEGG" id="cma:Cmaq_1770"/>
<keyword evidence="8" id="KW-1185">Reference proteome</keyword>
<dbReference type="PROSITE" id="PS51194">
    <property type="entry name" value="HELICASE_CTER"/>
    <property type="match status" value="1"/>
</dbReference>
<dbReference type="InterPro" id="IPR044742">
    <property type="entry name" value="DEAD/DEAH_RhlB"/>
</dbReference>
<proteinExistence type="predicted"/>
<reference evidence="7 8" key="1">
    <citation type="submission" date="2007-10" db="EMBL/GenBank/DDBJ databases">
        <title>Complete sequence of Caldivirga maquilingensis IC-167.</title>
        <authorList>
            <consortium name="US DOE Joint Genome Institute"/>
            <person name="Copeland A."/>
            <person name="Lucas S."/>
            <person name="Lapidus A."/>
            <person name="Barry K."/>
            <person name="Glavina del Rio T."/>
            <person name="Dalin E."/>
            <person name="Tice H."/>
            <person name="Pitluck S."/>
            <person name="Saunders E."/>
            <person name="Brettin T."/>
            <person name="Bruce D."/>
            <person name="Detter J.C."/>
            <person name="Han C."/>
            <person name="Schmutz J."/>
            <person name="Larimer F."/>
            <person name="Land M."/>
            <person name="Hauser L."/>
            <person name="Kyrpides N."/>
            <person name="Ivanova N."/>
            <person name="Biddle J.F."/>
            <person name="Zhang Z."/>
            <person name="Fitz-Gibbon S.T."/>
            <person name="Lowe T.M."/>
            <person name="Saltikov C."/>
            <person name="House C.H."/>
            <person name="Richardson P."/>
        </authorList>
    </citation>
    <scope>NUCLEOTIDE SEQUENCE [LARGE SCALE GENOMIC DNA]</scope>
    <source>
        <strain evidence="8">ATCC 700844 / DSM 13496 / JCM 10307 / IC-167</strain>
    </source>
</reference>
<dbReference type="GO" id="GO:0003676">
    <property type="term" value="F:nucleic acid binding"/>
    <property type="evidence" value="ECO:0007669"/>
    <property type="project" value="InterPro"/>
</dbReference>
<evidence type="ECO:0000256" key="1">
    <source>
        <dbReference type="ARBA" id="ARBA00022741"/>
    </source>
</evidence>
<sequence>MVFNLLKEELRRAISEYGFNEPTEVQRSVIPKILDGFNVAMQARTGSGKTAAYLLPTMSMMKGDLGEALVISPTRELALQIMNQFLIFNKYTKFNSAVVYGGVGYSGQVKALRDASLIVATPGRLLDLTGKSIVDLSNVKYLIIDEVDRMLDMGFIKDVYTISSLTGNRKQTHAATATLPSEVHDVVKRVLRNPLFIRVSNHEYELPMVDQLVYLVDGSWRSKYGLTGKVLEGKSIIFVNTRERAYRLYRQLRNDGLRVLLLHGGMRQETRESTLRRFRELDSGSLISTDLASRGLDIIDVNLILNFDAPRDPETYIHRIGRTARLNRRGKAITLATRDELRILNEVTKLTGSGYVLAN</sequence>
<dbReference type="Proteomes" id="UP000001137">
    <property type="component" value="Chromosome"/>
</dbReference>